<feature type="non-terminal residue" evidence="11">
    <location>
        <position position="750"/>
    </location>
</feature>
<dbReference type="GO" id="GO:0003887">
    <property type="term" value="F:DNA-directed DNA polymerase activity"/>
    <property type="evidence" value="ECO:0007669"/>
    <property type="project" value="UniProtKB-KW"/>
</dbReference>
<sequence length="750" mass="87033">MKVKFFLLDTDYITVKDTARIRLWGKTEEGKNAVVFAQSDPYFYVLPSDVKKAKDEIEKILKGKKAKIKNIEEVKKKLNGEFKKFLKIICFRPQDTQKIRDFIKVLEAKRGGSGSVIEEYEYAINFYRRFLISNRIDGNCWLEIEGEKINTNYNVDLALNAKKINVLEDIFIPQLNILAFDIETVEIAGKKKIVMASFYGKDFKKVLTDQRADYPKWVYLVKDEKELLQEIVKTFNTYNPDIIVTYYGDSFDFQVLNERCQINKVKLVISRDKTETKFTRRARISSARLNGIVHIDIFNFINNILSPGLQTEVLTLDAVSSEILGDKKIEIDYQEMLEAWHKGKNLTKLAEYCLKDSELTYRLAEILLPQAFEISRIVGQIIFDISRMTYGQLVEWYLSRKADEKNEIIPNQPKFEEILKRKRVTYVGGFVKEPIPGIHENISVLDFRSLYPSLIVSFNISPETFNCECCKEDGHKVPELNYWFCNKKEGFVPSVVKELIKKRIELKKKLKEMDKSSLEYRVFDNRQYALKIIANATYGYFGFAGSKWYSKECAESCTAFGRYWIKQAIEEAENKGFTVIYADTDSLFLKTKNGDIEKVTESFLDYINKKFPGILELDLQGYYERGIFIPKGAAPGTAKKRYALIDKKGELLIRGLETVRRDWCNLAKEVQRKVLEFVLKEKDVEKAKDYVKEIVAKVKGKEILLRDLIIYEELTKPLESYKQIGPHVMAARKIKERGGEVGEGMLIMFV</sequence>
<dbReference type="InterPro" id="IPR017964">
    <property type="entry name" value="DNA-dir_DNA_pol_B_CS"/>
</dbReference>
<dbReference type="SMART" id="SM00486">
    <property type="entry name" value="POLBc"/>
    <property type="match status" value="1"/>
</dbReference>
<dbReference type="Gene3D" id="1.10.132.60">
    <property type="entry name" value="DNA polymerase family B, C-terminal domain"/>
    <property type="match status" value="1"/>
</dbReference>
<dbReference type="EC" id="2.7.7.7" evidence="7"/>
<proteinExistence type="inferred from homology"/>
<dbReference type="InterPro" id="IPR006133">
    <property type="entry name" value="DNA-dir_DNA_pol_B_exonuc"/>
</dbReference>
<dbReference type="InterPro" id="IPR036397">
    <property type="entry name" value="RNaseH_sf"/>
</dbReference>
<dbReference type="Gene3D" id="3.30.420.10">
    <property type="entry name" value="Ribonuclease H-like superfamily/Ribonuclease H"/>
    <property type="match status" value="1"/>
</dbReference>
<reference evidence="11" key="1">
    <citation type="journal article" date="2020" name="mSystems">
        <title>Genome- and Community-Level Interaction Insights into Carbon Utilization and Element Cycling Functions of Hydrothermarchaeota in Hydrothermal Sediment.</title>
        <authorList>
            <person name="Zhou Z."/>
            <person name="Liu Y."/>
            <person name="Xu W."/>
            <person name="Pan J."/>
            <person name="Luo Z.H."/>
            <person name="Li M."/>
        </authorList>
    </citation>
    <scope>NUCLEOTIDE SEQUENCE [LARGE SCALE GENOMIC DNA]</scope>
    <source>
        <strain evidence="11">HyVt-233</strain>
    </source>
</reference>
<evidence type="ECO:0000256" key="4">
    <source>
        <dbReference type="ARBA" id="ARBA00022932"/>
    </source>
</evidence>
<keyword evidence="5 7" id="KW-0238">DNA-binding</keyword>
<dbReference type="InterPro" id="IPR042087">
    <property type="entry name" value="DNA_pol_B_thumb"/>
</dbReference>
<dbReference type="PANTHER" id="PTHR10322:SF23">
    <property type="entry name" value="DNA POLYMERASE DELTA CATALYTIC SUBUNIT"/>
    <property type="match status" value="1"/>
</dbReference>
<dbReference type="InterPro" id="IPR006134">
    <property type="entry name" value="DNA-dir_DNA_pol_B_multi_dom"/>
</dbReference>
<comment type="similarity">
    <text evidence="1 7">Belongs to the DNA polymerase type-B family.</text>
</comment>
<evidence type="ECO:0000256" key="1">
    <source>
        <dbReference type="ARBA" id="ARBA00005755"/>
    </source>
</evidence>
<dbReference type="Pfam" id="PF03104">
    <property type="entry name" value="DNA_pol_B_exo1"/>
    <property type="match status" value="1"/>
</dbReference>
<dbReference type="InterPro" id="IPR050240">
    <property type="entry name" value="DNA_pol_type-B"/>
</dbReference>
<name>A0A7C0U1N2_DESA2</name>
<dbReference type="Gene3D" id="3.90.1600.10">
    <property type="entry name" value="Palm domain of DNA polymerase"/>
    <property type="match status" value="1"/>
</dbReference>
<dbReference type="PRINTS" id="PR00106">
    <property type="entry name" value="DNAPOLB"/>
</dbReference>
<dbReference type="AlphaFoldDB" id="A0A7C0U1N2"/>
<feature type="domain" description="DNA-directed DNA polymerase family B exonuclease" evidence="10">
    <location>
        <begin position="118"/>
        <end position="304"/>
    </location>
</feature>
<dbReference type="Gene3D" id="1.10.287.690">
    <property type="entry name" value="Helix hairpin bin"/>
    <property type="match status" value="1"/>
</dbReference>
<dbReference type="InterPro" id="IPR006172">
    <property type="entry name" value="DNA-dir_DNA_pol_B"/>
</dbReference>
<dbReference type="InterPro" id="IPR043502">
    <property type="entry name" value="DNA/RNA_pol_sf"/>
</dbReference>
<dbReference type="InterPro" id="IPR023211">
    <property type="entry name" value="DNA_pol_palm_dom_sf"/>
</dbReference>
<feature type="coiled-coil region" evidence="8">
    <location>
        <begin position="54"/>
        <end position="81"/>
    </location>
</feature>
<dbReference type="Proteomes" id="UP000886289">
    <property type="component" value="Unassembled WGS sequence"/>
</dbReference>
<feature type="domain" description="DNA-directed DNA polymerase family B multifunctional" evidence="9">
    <location>
        <begin position="393"/>
        <end position="740"/>
    </location>
</feature>
<evidence type="ECO:0000256" key="5">
    <source>
        <dbReference type="ARBA" id="ARBA00023125"/>
    </source>
</evidence>
<organism evidence="11">
    <name type="scientific">Desulfofervidus auxilii</name>
    <dbReference type="NCBI Taxonomy" id="1621989"/>
    <lineage>
        <taxon>Bacteria</taxon>
        <taxon>Pseudomonadati</taxon>
        <taxon>Thermodesulfobacteriota</taxon>
        <taxon>Candidatus Desulfofervidia</taxon>
        <taxon>Candidatus Desulfofervidales</taxon>
        <taxon>Candidatus Desulfofervidaceae</taxon>
        <taxon>Candidatus Desulfofervidus</taxon>
    </lineage>
</organism>
<dbReference type="GO" id="GO:0006261">
    <property type="term" value="P:DNA-templated DNA replication"/>
    <property type="evidence" value="ECO:0007669"/>
    <property type="project" value="TreeGrafter"/>
</dbReference>
<evidence type="ECO:0000259" key="9">
    <source>
        <dbReference type="Pfam" id="PF00136"/>
    </source>
</evidence>
<evidence type="ECO:0000256" key="7">
    <source>
        <dbReference type="RuleBase" id="RU000442"/>
    </source>
</evidence>
<dbReference type="GO" id="GO:0003677">
    <property type="term" value="F:DNA binding"/>
    <property type="evidence" value="ECO:0007669"/>
    <property type="project" value="UniProtKB-KW"/>
</dbReference>
<protein>
    <recommendedName>
        <fullName evidence="7">DNA polymerase</fullName>
        <ecNumber evidence="7">2.7.7.7</ecNumber>
    </recommendedName>
</protein>
<dbReference type="InterPro" id="IPR012337">
    <property type="entry name" value="RNaseH-like_sf"/>
</dbReference>
<comment type="caution">
    <text evidence="11">The sequence shown here is derived from an EMBL/GenBank/DDBJ whole genome shotgun (WGS) entry which is preliminary data.</text>
</comment>
<evidence type="ECO:0000259" key="10">
    <source>
        <dbReference type="Pfam" id="PF03104"/>
    </source>
</evidence>
<dbReference type="NCBIfam" id="TIGR00592">
    <property type="entry name" value="pol2"/>
    <property type="match status" value="1"/>
</dbReference>
<keyword evidence="7" id="KW-0235">DNA replication</keyword>
<comment type="catalytic activity">
    <reaction evidence="6 7">
        <text>DNA(n) + a 2'-deoxyribonucleoside 5'-triphosphate = DNA(n+1) + diphosphate</text>
        <dbReference type="Rhea" id="RHEA:22508"/>
        <dbReference type="Rhea" id="RHEA-COMP:17339"/>
        <dbReference type="Rhea" id="RHEA-COMP:17340"/>
        <dbReference type="ChEBI" id="CHEBI:33019"/>
        <dbReference type="ChEBI" id="CHEBI:61560"/>
        <dbReference type="ChEBI" id="CHEBI:173112"/>
        <dbReference type="EC" id="2.7.7.7"/>
    </reaction>
</comment>
<accession>A0A7C0U1N2</accession>
<dbReference type="GO" id="GO:0000166">
    <property type="term" value="F:nucleotide binding"/>
    <property type="evidence" value="ECO:0007669"/>
    <property type="project" value="InterPro"/>
</dbReference>
<evidence type="ECO:0000256" key="8">
    <source>
        <dbReference type="SAM" id="Coils"/>
    </source>
</evidence>
<dbReference type="SUPFAM" id="SSF56672">
    <property type="entry name" value="DNA/RNA polymerases"/>
    <property type="match status" value="1"/>
</dbReference>
<dbReference type="PROSITE" id="PS00116">
    <property type="entry name" value="DNA_POLYMERASE_B"/>
    <property type="match status" value="1"/>
</dbReference>
<keyword evidence="4 7" id="KW-0239">DNA-directed DNA polymerase</keyword>
<dbReference type="Gene3D" id="3.30.342.10">
    <property type="entry name" value="DNA Polymerase, chain B, domain 1"/>
    <property type="match status" value="1"/>
</dbReference>
<dbReference type="SUPFAM" id="SSF53098">
    <property type="entry name" value="Ribonuclease H-like"/>
    <property type="match status" value="1"/>
</dbReference>
<gene>
    <name evidence="11" type="ORF">ENG63_01775</name>
</gene>
<evidence type="ECO:0000313" key="11">
    <source>
        <dbReference type="EMBL" id="HDD43579.1"/>
    </source>
</evidence>
<keyword evidence="3 7" id="KW-0548">Nucleotidyltransferase</keyword>
<dbReference type="PANTHER" id="PTHR10322">
    <property type="entry name" value="DNA POLYMERASE CATALYTIC SUBUNIT"/>
    <property type="match status" value="1"/>
</dbReference>
<dbReference type="Pfam" id="PF00136">
    <property type="entry name" value="DNA_pol_B"/>
    <property type="match status" value="1"/>
</dbReference>
<evidence type="ECO:0000256" key="2">
    <source>
        <dbReference type="ARBA" id="ARBA00022679"/>
    </source>
</evidence>
<evidence type="ECO:0000256" key="3">
    <source>
        <dbReference type="ARBA" id="ARBA00022695"/>
    </source>
</evidence>
<evidence type="ECO:0000256" key="6">
    <source>
        <dbReference type="ARBA" id="ARBA00049244"/>
    </source>
</evidence>
<keyword evidence="2 7" id="KW-0808">Transferase</keyword>
<keyword evidence="8" id="KW-0175">Coiled coil</keyword>
<dbReference type="EMBL" id="DRBS01000069">
    <property type="protein sequence ID" value="HDD43579.1"/>
    <property type="molecule type" value="Genomic_DNA"/>
</dbReference>